<gene>
    <name evidence="2" type="ORF">K6T79_15645</name>
</gene>
<accession>A0ABU5XJN0</accession>
<dbReference type="Proteomes" id="UP001299596">
    <property type="component" value="Unassembled WGS sequence"/>
</dbReference>
<keyword evidence="1" id="KW-1133">Transmembrane helix</keyword>
<feature type="transmembrane region" description="Helical" evidence="1">
    <location>
        <begin position="134"/>
        <end position="155"/>
    </location>
</feature>
<keyword evidence="1" id="KW-0472">Membrane</keyword>
<keyword evidence="3" id="KW-1185">Reference proteome</keyword>
<dbReference type="PANTHER" id="PTHR40761:SF1">
    <property type="entry name" value="CONSERVED INTEGRAL MEMBRANE ALANINE VALINE AND LEUCINE RICH PROTEIN-RELATED"/>
    <property type="match status" value="1"/>
</dbReference>
<feature type="transmembrane region" description="Helical" evidence="1">
    <location>
        <begin position="53"/>
        <end position="84"/>
    </location>
</feature>
<dbReference type="RefSeq" id="WP_225403999.1">
    <property type="nucleotide sequence ID" value="NZ_JAYJJR010000010.1"/>
</dbReference>
<feature type="transmembrane region" description="Helical" evidence="1">
    <location>
        <begin position="260"/>
        <end position="277"/>
    </location>
</feature>
<dbReference type="EMBL" id="JAYJJR010000010">
    <property type="protein sequence ID" value="MEB3022480.1"/>
    <property type="molecule type" value="Genomic_DNA"/>
</dbReference>
<feature type="transmembrane region" description="Helical" evidence="1">
    <location>
        <begin position="105"/>
        <end position="122"/>
    </location>
</feature>
<protein>
    <submittedName>
        <fullName evidence="2">DMT family transporter</fullName>
    </submittedName>
</protein>
<organism evidence="2 3">
    <name type="scientific">[Mycobacterium] crassicus</name>
    <dbReference type="NCBI Taxonomy" id="2872309"/>
    <lineage>
        <taxon>Bacteria</taxon>
        <taxon>Bacillati</taxon>
        <taxon>Actinomycetota</taxon>
        <taxon>Actinomycetes</taxon>
        <taxon>Mycobacteriales</taxon>
        <taxon>Mycobacteriaceae</taxon>
        <taxon>Mycolicibacter</taxon>
    </lineage>
</organism>
<comment type="caution">
    <text evidence="2">The sequence shown here is derived from an EMBL/GenBank/DDBJ whole genome shotgun (WGS) entry which is preliminary data.</text>
</comment>
<evidence type="ECO:0000313" key="2">
    <source>
        <dbReference type="EMBL" id="MEB3022480.1"/>
    </source>
</evidence>
<name>A0ABU5XJN0_9MYCO</name>
<feature type="transmembrane region" description="Helical" evidence="1">
    <location>
        <begin position="162"/>
        <end position="181"/>
    </location>
</feature>
<sequence length="292" mass="30080">MAKETIAVLLALGAALFIAISDVTHQRSAQTISDEPMGPVALFTRLLADRRWWAGSLVAAVGFALQAAALGMGSVLLVESLLVTSLLFALPISARQSGRRLGRSVWLWAALLVGAETVIITVGNPTAGQSHASFLTWAWVITTLGPMVVLCLLGARMFGGRVAAVLLAVLSATSWGIVAVLTKGVVESIGHGLRPLLVSPELYACAAVAVAGTMFQQSSFRAGALTASLPTMTVLEPMVAAGLGMVLLGEVLRPTRGAEVILALAVAVLVVAVAVLSRDEAVTEADPVPTAA</sequence>
<keyword evidence="1" id="KW-0812">Transmembrane</keyword>
<evidence type="ECO:0000256" key="1">
    <source>
        <dbReference type="SAM" id="Phobius"/>
    </source>
</evidence>
<reference evidence="2 3" key="1">
    <citation type="submission" date="2023-12" db="EMBL/GenBank/DDBJ databases">
        <title>Description of new species of Mycobacterium terrae complex isolated from sewage at the Sao Paulo Zoological Park Foundation in Brazil.</title>
        <authorList>
            <person name="Romagnoli C.L."/>
            <person name="Conceicao E.C."/>
            <person name="Machado E."/>
            <person name="Barreto L.B.P.F."/>
            <person name="Sharma A."/>
            <person name="Silva N.M."/>
            <person name="Marques L.E."/>
            <person name="Juliana M.A."/>
            <person name="Lourenco M.C.S."/>
            <person name="Digiampietri L.A."/>
            <person name="Suffys P.N."/>
            <person name="Viana-Niero C."/>
        </authorList>
    </citation>
    <scope>NUCLEOTIDE SEQUENCE [LARGE SCALE GENOMIC DNA]</scope>
    <source>
        <strain evidence="2 3">MYC098</strain>
    </source>
</reference>
<dbReference type="NCBIfam" id="NF038012">
    <property type="entry name" value="DMT_1"/>
    <property type="match status" value="1"/>
</dbReference>
<feature type="transmembrane region" description="Helical" evidence="1">
    <location>
        <begin position="227"/>
        <end position="248"/>
    </location>
</feature>
<evidence type="ECO:0000313" key="3">
    <source>
        <dbReference type="Proteomes" id="UP001299596"/>
    </source>
</evidence>
<dbReference type="PANTHER" id="PTHR40761">
    <property type="entry name" value="CONSERVED INTEGRAL MEMBRANE ALANINE VALINE AND LEUCINE RICH PROTEIN-RELATED"/>
    <property type="match status" value="1"/>
</dbReference>
<proteinExistence type="predicted"/>
<feature type="transmembrane region" description="Helical" evidence="1">
    <location>
        <begin position="193"/>
        <end position="215"/>
    </location>
</feature>